<protein>
    <submittedName>
        <fullName evidence="2">Uncharacterized protein</fullName>
    </submittedName>
</protein>
<dbReference type="RefSeq" id="WP_344473362.1">
    <property type="nucleotide sequence ID" value="NZ_BAAAQX010000004.1"/>
</dbReference>
<gene>
    <name evidence="2" type="ORF">GCM10009850_022670</name>
</gene>
<feature type="region of interest" description="Disordered" evidence="1">
    <location>
        <begin position="97"/>
        <end position="119"/>
    </location>
</feature>
<dbReference type="EMBL" id="BAAAQX010000004">
    <property type="protein sequence ID" value="GAA2206809.1"/>
    <property type="molecule type" value="Genomic_DNA"/>
</dbReference>
<sequence>MPRIGFEWQFQRDELRFLADSKDGWQAEDSLPSKGRVRYWQDPGVAIESDSGDVEIITDSVTTWAALRRQLVFIGELLTLLTGRSHDAAALPPAFLRTGEQEGDATTGPRRSSRARTSGKVQAVRAAEGHLRAHDDVQAADELRFVPDTNVGNIITVALAAPIKRCEFDSAGDPVMRTVYAAGDVLALTAARGNVHGTVQATVDVPLSELPVRLEVFGFDPSGRVMAWLEGRQKTGNLIGLVTLIQYMLWVFAHQNLTSGDGPKAGFALLPRTNLRSVYMNVLTEMERSEFDAMVNALPSGDKDARVCPRPYGLGGRQTYDNPLTLFWWLRSIQAGDPGHGDETLAVHMSGDGPRGIAYDALSPPRGYPAHEPIAGRPAEWFTYSMGQKTTPHGASHVVVEYRETDLFGLKNGMGTYEQFVTAAMNAAHSAGLDMPH</sequence>
<evidence type="ECO:0000256" key="1">
    <source>
        <dbReference type="SAM" id="MobiDB-lite"/>
    </source>
</evidence>
<evidence type="ECO:0000313" key="3">
    <source>
        <dbReference type="Proteomes" id="UP001499843"/>
    </source>
</evidence>
<name>A0ABN3CBR7_9ACTN</name>
<proteinExistence type="predicted"/>
<dbReference type="Proteomes" id="UP001499843">
    <property type="component" value="Unassembled WGS sequence"/>
</dbReference>
<evidence type="ECO:0000313" key="2">
    <source>
        <dbReference type="EMBL" id="GAA2206809.1"/>
    </source>
</evidence>
<accession>A0ABN3CBR7</accession>
<organism evidence="2 3">
    <name type="scientific">Nonomuraea monospora</name>
    <dbReference type="NCBI Taxonomy" id="568818"/>
    <lineage>
        <taxon>Bacteria</taxon>
        <taxon>Bacillati</taxon>
        <taxon>Actinomycetota</taxon>
        <taxon>Actinomycetes</taxon>
        <taxon>Streptosporangiales</taxon>
        <taxon>Streptosporangiaceae</taxon>
        <taxon>Nonomuraea</taxon>
    </lineage>
</organism>
<reference evidence="2 3" key="1">
    <citation type="journal article" date="2019" name="Int. J. Syst. Evol. Microbiol.">
        <title>The Global Catalogue of Microorganisms (GCM) 10K type strain sequencing project: providing services to taxonomists for standard genome sequencing and annotation.</title>
        <authorList>
            <consortium name="The Broad Institute Genomics Platform"/>
            <consortium name="The Broad Institute Genome Sequencing Center for Infectious Disease"/>
            <person name="Wu L."/>
            <person name="Ma J."/>
        </authorList>
    </citation>
    <scope>NUCLEOTIDE SEQUENCE [LARGE SCALE GENOMIC DNA]</scope>
    <source>
        <strain evidence="2 3">JCM 16114</strain>
    </source>
</reference>
<comment type="caution">
    <text evidence="2">The sequence shown here is derived from an EMBL/GenBank/DDBJ whole genome shotgun (WGS) entry which is preliminary data.</text>
</comment>
<keyword evidence="3" id="KW-1185">Reference proteome</keyword>